<evidence type="ECO:0000256" key="1">
    <source>
        <dbReference type="SAM" id="MobiDB-lite"/>
    </source>
</evidence>
<gene>
    <name evidence="2" type="ORF">FSB_LOCUS2875</name>
</gene>
<dbReference type="AlphaFoldDB" id="A0A2N9EJJ8"/>
<proteinExistence type="predicted"/>
<protein>
    <submittedName>
        <fullName evidence="2">Uncharacterized protein</fullName>
    </submittedName>
</protein>
<feature type="compositionally biased region" description="Basic and acidic residues" evidence="1">
    <location>
        <begin position="91"/>
        <end position="104"/>
    </location>
</feature>
<accession>A0A2N9EJJ8</accession>
<feature type="region of interest" description="Disordered" evidence="1">
    <location>
        <begin position="151"/>
        <end position="176"/>
    </location>
</feature>
<sequence>MVGETNGPNEHEVWMVASEHKLDNLLAFVHMIVKRDAEMGNQKRKDGKSTNGEVSEGRPHINMDPLPRPPTPPKPKGRDSQLDMPPKFKVSKLEKNNGRDDPKIHLQMAHSRVVLEAEEDLPLEGAGRHLPSPIWLQLSNKTRLFWPSENGGEEAVGLSGNTPSDGKKRRPGHAPPLDKKEMIRIFINTLKNPYFDRIVGLQLQFLVDLIPVEERIEDAVKTKEKMDMPALMALVEQIAKRTLVEKNEGEVQMIAKNDGKWRRTLPCYTHLESAKLGSDSTSSQGAQDLNDLLGLLKGAVFKRSQWRNLRQLHQDR</sequence>
<feature type="compositionally biased region" description="Basic and acidic residues" evidence="1">
    <location>
        <begin position="39"/>
        <end position="48"/>
    </location>
</feature>
<organism evidence="2">
    <name type="scientific">Fagus sylvatica</name>
    <name type="common">Beechnut</name>
    <dbReference type="NCBI Taxonomy" id="28930"/>
    <lineage>
        <taxon>Eukaryota</taxon>
        <taxon>Viridiplantae</taxon>
        <taxon>Streptophyta</taxon>
        <taxon>Embryophyta</taxon>
        <taxon>Tracheophyta</taxon>
        <taxon>Spermatophyta</taxon>
        <taxon>Magnoliopsida</taxon>
        <taxon>eudicotyledons</taxon>
        <taxon>Gunneridae</taxon>
        <taxon>Pentapetalae</taxon>
        <taxon>rosids</taxon>
        <taxon>fabids</taxon>
        <taxon>Fagales</taxon>
        <taxon>Fagaceae</taxon>
        <taxon>Fagus</taxon>
    </lineage>
</organism>
<feature type="region of interest" description="Disordered" evidence="1">
    <location>
        <begin position="39"/>
        <end position="104"/>
    </location>
</feature>
<evidence type="ECO:0000313" key="2">
    <source>
        <dbReference type="EMBL" id="SPC74993.1"/>
    </source>
</evidence>
<name>A0A2N9EJJ8_FAGSY</name>
<dbReference type="EMBL" id="OIVN01000137">
    <property type="protein sequence ID" value="SPC74993.1"/>
    <property type="molecule type" value="Genomic_DNA"/>
</dbReference>
<reference evidence="2" key="1">
    <citation type="submission" date="2018-02" db="EMBL/GenBank/DDBJ databases">
        <authorList>
            <person name="Cohen D.B."/>
            <person name="Kent A.D."/>
        </authorList>
    </citation>
    <scope>NUCLEOTIDE SEQUENCE</scope>
</reference>